<feature type="coiled-coil region" evidence="1">
    <location>
        <begin position="196"/>
        <end position="223"/>
    </location>
</feature>
<proteinExistence type="predicted"/>
<dbReference type="EMBL" id="HBIN01000366">
    <property type="protein sequence ID" value="CAE0429798.1"/>
    <property type="molecule type" value="Transcribed_RNA"/>
</dbReference>
<dbReference type="AlphaFoldDB" id="A0A7S3LH80"/>
<dbReference type="GO" id="GO:0051015">
    <property type="term" value="F:actin filament binding"/>
    <property type="evidence" value="ECO:0007669"/>
    <property type="project" value="TreeGrafter"/>
</dbReference>
<accession>A0A7S3LH80</accession>
<dbReference type="GO" id="GO:0051764">
    <property type="term" value="P:actin crosslink formation"/>
    <property type="evidence" value="ECO:0007669"/>
    <property type="project" value="TreeGrafter"/>
</dbReference>
<dbReference type="PROSITE" id="PS00018">
    <property type="entry name" value="EF_HAND_1"/>
    <property type="match status" value="1"/>
</dbReference>
<sequence>MAASKAFNSLDDVEKDYFNEVQNKSFSQQAVAFLDAYWEEIGGQAPFIFELAWEVIKEIDMQQNKIEYIHKYQESSDLRDFDWALLFFEKLCKAVETRETEDRDSNGEIVMKGNKPAMKKWKDIPYYNISMPTMMTAVTRRTEIRDKVDFNNDGTISFLEYLIYTYKRISNASEFILRGRANREGASLNSPERMALEAAQAALDEVKRKIAEYQAAMAKHQAIIDSHNNGELDENGNLKVGKARAGRATFELKQLQGSPLAAELKQALIEAEFKVKQAMKTIREALAKKAGKGDEAKAASPGGMFWMEASMAAEKKRVKGFGLKGLVARDTLINQSV</sequence>
<dbReference type="InterPro" id="IPR053356">
    <property type="entry name" value="Calcium-reg_actin-bundling"/>
</dbReference>
<name>A0A7S3LH80_9STRA</name>
<protein>
    <submittedName>
        <fullName evidence="2">Uncharacterized protein</fullName>
    </submittedName>
</protein>
<evidence type="ECO:0000313" key="2">
    <source>
        <dbReference type="EMBL" id="CAE0429798.1"/>
    </source>
</evidence>
<evidence type="ECO:0000256" key="1">
    <source>
        <dbReference type="SAM" id="Coils"/>
    </source>
</evidence>
<dbReference type="GO" id="GO:0030046">
    <property type="term" value="P:parallel actin filament bundle assembly"/>
    <property type="evidence" value="ECO:0007669"/>
    <property type="project" value="TreeGrafter"/>
</dbReference>
<reference evidence="2" key="1">
    <citation type="submission" date="2021-01" db="EMBL/GenBank/DDBJ databases">
        <authorList>
            <person name="Corre E."/>
            <person name="Pelletier E."/>
            <person name="Niang G."/>
            <person name="Scheremetjew M."/>
            <person name="Finn R."/>
            <person name="Kale V."/>
            <person name="Holt S."/>
            <person name="Cochrane G."/>
            <person name="Meng A."/>
            <person name="Brown T."/>
            <person name="Cohen L."/>
        </authorList>
    </citation>
    <scope>NUCLEOTIDE SEQUENCE</scope>
    <source>
        <strain evidence="2">GSBS06</strain>
    </source>
</reference>
<dbReference type="GO" id="GO:0030863">
    <property type="term" value="C:cortical cytoskeleton"/>
    <property type="evidence" value="ECO:0007669"/>
    <property type="project" value="TreeGrafter"/>
</dbReference>
<dbReference type="InterPro" id="IPR018247">
    <property type="entry name" value="EF_Hand_1_Ca_BS"/>
</dbReference>
<dbReference type="PANTHER" id="PTHR37009">
    <property type="entry name" value="EF-HAND DOMAIN-CONTAINING PROTEIN"/>
    <property type="match status" value="1"/>
</dbReference>
<gene>
    <name evidence="2" type="ORF">ASTO00021_LOCUS148</name>
</gene>
<dbReference type="PANTHER" id="PTHR37009:SF1">
    <property type="entry name" value="CALCIUM-REGULATED ACTIN-BUNDLING PROTEIN"/>
    <property type="match status" value="1"/>
</dbReference>
<organism evidence="2">
    <name type="scientific">Aplanochytrium stocchinoi</name>
    <dbReference type="NCBI Taxonomy" id="215587"/>
    <lineage>
        <taxon>Eukaryota</taxon>
        <taxon>Sar</taxon>
        <taxon>Stramenopiles</taxon>
        <taxon>Bigyra</taxon>
        <taxon>Labyrinthulomycetes</taxon>
        <taxon>Thraustochytrida</taxon>
        <taxon>Thraustochytriidae</taxon>
        <taxon>Aplanochytrium</taxon>
    </lineage>
</organism>
<keyword evidence="1" id="KW-0175">Coiled coil</keyword>